<dbReference type="PANTHER" id="PTHR31252">
    <property type="entry name" value="DUF4419 DOMAIN-CONTAINING PROTEIN"/>
    <property type="match status" value="1"/>
</dbReference>
<dbReference type="Proteomes" id="UP001321749">
    <property type="component" value="Unassembled WGS sequence"/>
</dbReference>
<name>A0AAV9I1Y1_9PEZI</name>
<accession>A0AAV9I1Y1</accession>
<protein>
    <submittedName>
        <fullName evidence="2">Uncharacterized protein</fullName>
    </submittedName>
</protein>
<keyword evidence="1" id="KW-0732">Signal</keyword>
<evidence type="ECO:0000313" key="3">
    <source>
        <dbReference type="Proteomes" id="UP001321749"/>
    </source>
</evidence>
<dbReference type="EMBL" id="MU864933">
    <property type="protein sequence ID" value="KAK4466205.1"/>
    <property type="molecule type" value="Genomic_DNA"/>
</dbReference>
<organism evidence="2 3">
    <name type="scientific">Cladorrhinum samala</name>
    <dbReference type="NCBI Taxonomy" id="585594"/>
    <lineage>
        <taxon>Eukaryota</taxon>
        <taxon>Fungi</taxon>
        <taxon>Dikarya</taxon>
        <taxon>Ascomycota</taxon>
        <taxon>Pezizomycotina</taxon>
        <taxon>Sordariomycetes</taxon>
        <taxon>Sordariomycetidae</taxon>
        <taxon>Sordariales</taxon>
        <taxon>Podosporaceae</taxon>
        <taxon>Cladorrhinum</taxon>
    </lineage>
</organism>
<gene>
    <name evidence="2" type="ORF">QBC42DRAFT_329241</name>
</gene>
<reference evidence="2" key="2">
    <citation type="submission" date="2023-06" db="EMBL/GenBank/DDBJ databases">
        <authorList>
            <consortium name="Lawrence Berkeley National Laboratory"/>
            <person name="Mondo S.J."/>
            <person name="Hensen N."/>
            <person name="Bonometti L."/>
            <person name="Westerberg I."/>
            <person name="Brannstrom I.O."/>
            <person name="Guillou S."/>
            <person name="Cros-Aarteil S."/>
            <person name="Calhoun S."/>
            <person name="Haridas S."/>
            <person name="Kuo A."/>
            <person name="Pangilinan J."/>
            <person name="Riley R."/>
            <person name="Labutti K."/>
            <person name="Andreopoulos B."/>
            <person name="Lipzen A."/>
            <person name="Chen C."/>
            <person name="Yanf M."/>
            <person name="Daum C."/>
            <person name="Ng V."/>
            <person name="Clum A."/>
            <person name="Steindorff A."/>
            <person name="Ohm R."/>
            <person name="Martin F."/>
            <person name="Silar P."/>
            <person name="Natvig D."/>
            <person name="Lalanne C."/>
            <person name="Gautier V."/>
            <person name="Ament-Velasquez S.L."/>
            <person name="Kruys A."/>
            <person name="Hutchinson M.I."/>
            <person name="Powell A.J."/>
            <person name="Barry K."/>
            <person name="Miller A.N."/>
            <person name="Grigoriev I.V."/>
            <person name="Debuchy R."/>
            <person name="Gladieux P."/>
            <person name="Thoren M.H."/>
            <person name="Johannesson H."/>
        </authorList>
    </citation>
    <scope>NUCLEOTIDE SEQUENCE</scope>
    <source>
        <strain evidence="2">PSN324</strain>
    </source>
</reference>
<comment type="caution">
    <text evidence="2">The sequence shown here is derived from an EMBL/GenBank/DDBJ whole genome shotgun (WGS) entry which is preliminary data.</text>
</comment>
<sequence>MKLVSFIGLASAATASITILPGGRPLPYRGVPSAATSAADFLRASAPFEFARPSQNSSITQPPRVILSSYSGTLEPSTSHTNFSSLAPSSDSFVRGAIQAWGEHLHLEIRPEEVWFTVLTQLNFYMATHAESVRHLFVKHSGQQTIVVEDVNWTLVLLRFKDEIQARVMTPWLKDWIMPNFTTTTQNDVMTANILMMGLMKSYFRYEGGIICGLPSVTLLGEREDWVKLEEKLERLAEFGKEPEEYRRRLSPIFKRFVKSYDEPDSEETRKFWNSIVFASYSGICGASPLDVSGWITGFLYWDDQGLPWQRPSASSRAVVELDGIKYTSHDITKLPLGYATAPFTMRDFDNQAKFPAFVAAGNLGKKITAGFPEGYEAALKRAGQDVVLASNVSAHGTLRPLSAWMLYGPGDHKAERSPRPSDSETESIAAKVRVNLSGKCSAPAR</sequence>
<dbReference type="PANTHER" id="PTHR31252:SF11">
    <property type="entry name" value="DUF4419 DOMAIN-CONTAINING PROTEIN"/>
    <property type="match status" value="1"/>
</dbReference>
<feature type="chain" id="PRO_5043888817" evidence="1">
    <location>
        <begin position="16"/>
        <end position="446"/>
    </location>
</feature>
<dbReference type="Pfam" id="PF14388">
    <property type="entry name" value="DUF4419"/>
    <property type="match status" value="1"/>
</dbReference>
<proteinExistence type="predicted"/>
<dbReference type="InterPro" id="IPR025533">
    <property type="entry name" value="DUF4419"/>
</dbReference>
<evidence type="ECO:0000256" key="1">
    <source>
        <dbReference type="SAM" id="SignalP"/>
    </source>
</evidence>
<evidence type="ECO:0000313" key="2">
    <source>
        <dbReference type="EMBL" id="KAK4466205.1"/>
    </source>
</evidence>
<keyword evidence="3" id="KW-1185">Reference proteome</keyword>
<feature type="signal peptide" evidence="1">
    <location>
        <begin position="1"/>
        <end position="15"/>
    </location>
</feature>
<reference evidence="2" key="1">
    <citation type="journal article" date="2023" name="Mol. Phylogenet. Evol.">
        <title>Genome-scale phylogeny and comparative genomics of the fungal order Sordariales.</title>
        <authorList>
            <person name="Hensen N."/>
            <person name="Bonometti L."/>
            <person name="Westerberg I."/>
            <person name="Brannstrom I.O."/>
            <person name="Guillou S."/>
            <person name="Cros-Aarteil S."/>
            <person name="Calhoun S."/>
            <person name="Haridas S."/>
            <person name="Kuo A."/>
            <person name="Mondo S."/>
            <person name="Pangilinan J."/>
            <person name="Riley R."/>
            <person name="LaButti K."/>
            <person name="Andreopoulos B."/>
            <person name="Lipzen A."/>
            <person name="Chen C."/>
            <person name="Yan M."/>
            <person name="Daum C."/>
            <person name="Ng V."/>
            <person name="Clum A."/>
            <person name="Steindorff A."/>
            <person name="Ohm R.A."/>
            <person name="Martin F."/>
            <person name="Silar P."/>
            <person name="Natvig D.O."/>
            <person name="Lalanne C."/>
            <person name="Gautier V."/>
            <person name="Ament-Velasquez S.L."/>
            <person name="Kruys A."/>
            <person name="Hutchinson M.I."/>
            <person name="Powell A.J."/>
            <person name="Barry K."/>
            <person name="Miller A.N."/>
            <person name="Grigoriev I.V."/>
            <person name="Debuchy R."/>
            <person name="Gladieux P."/>
            <person name="Hiltunen Thoren M."/>
            <person name="Johannesson H."/>
        </authorList>
    </citation>
    <scope>NUCLEOTIDE SEQUENCE</scope>
    <source>
        <strain evidence="2">PSN324</strain>
    </source>
</reference>
<dbReference type="AlphaFoldDB" id="A0AAV9I1Y1"/>